<dbReference type="Pfam" id="PF06123">
    <property type="entry name" value="CreD"/>
    <property type="match status" value="1"/>
</dbReference>
<dbReference type="PIRSF" id="PIRSF004548">
    <property type="entry name" value="CreD"/>
    <property type="match status" value="1"/>
</dbReference>
<dbReference type="PANTHER" id="PTHR30092:SF0">
    <property type="entry name" value="INNER MEMBRANE PROTEIN CRED"/>
    <property type="match status" value="1"/>
</dbReference>
<dbReference type="InterPro" id="IPR010364">
    <property type="entry name" value="Uncharacterised_IM_CreD"/>
</dbReference>
<dbReference type="eggNOG" id="COG4452">
    <property type="taxonomic scope" value="Bacteria"/>
</dbReference>
<name>A0A0A0F231_9GAMM</name>
<evidence type="ECO:0000256" key="1">
    <source>
        <dbReference type="SAM" id="Phobius"/>
    </source>
</evidence>
<dbReference type="STRING" id="1385517.N800_14105"/>
<evidence type="ECO:0000313" key="3">
    <source>
        <dbReference type="Proteomes" id="UP000029998"/>
    </source>
</evidence>
<dbReference type="PANTHER" id="PTHR30092">
    <property type="entry name" value="INNER MEMBRANE PROTEIN CRED"/>
    <property type="match status" value="1"/>
</dbReference>
<dbReference type="RefSeq" id="WP_036135307.1">
    <property type="nucleotide sequence ID" value="NZ_AVPU01000005.1"/>
</dbReference>
<feature type="transmembrane region" description="Helical" evidence="1">
    <location>
        <begin position="349"/>
        <end position="370"/>
    </location>
</feature>
<dbReference type="EMBL" id="AVPU01000005">
    <property type="protein sequence ID" value="KGM55452.1"/>
    <property type="molecule type" value="Genomic_DNA"/>
</dbReference>
<gene>
    <name evidence="2" type="ORF">N800_14105</name>
</gene>
<evidence type="ECO:0000313" key="2">
    <source>
        <dbReference type="EMBL" id="KGM55452.1"/>
    </source>
</evidence>
<dbReference type="GO" id="GO:0005886">
    <property type="term" value="C:plasma membrane"/>
    <property type="evidence" value="ECO:0007669"/>
    <property type="project" value="TreeGrafter"/>
</dbReference>
<feature type="transmembrane region" description="Helical" evidence="1">
    <location>
        <begin position="326"/>
        <end position="343"/>
    </location>
</feature>
<feature type="transmembrane region" description="Helical" evidence="1">
    <location>
        <begin position="300"/>
        <end position="319"/>
    </location>
</feature>
<dbReference type="AlphaFoldDB" id="A0A0A0F231"/>
<feature type="transmembrane region" description="Helical" evidence="1">
    <location>
        <begin position="404"/>
        <end position="422"/>
    </location>
</feature>
<protein>
    <recommendedName>
        <fullName evidence="4">Inner membrane protein CreD</fullName>
    </recommendedName>
</protein>
<keyword evidence="1" id="KW-0472">Membrane</keyword>
<keyword evidence="1" id="KW-0812">Transmembrane</keyword>
<evidence type="ECO:0008006" key="4">
    <source>
        <dbReference type="Google" id="ProtNLM"/>
    </source>
</evidence>
<proteinExistence type="predicted"/>
<keyword evidence="1" id="KW-1133">Transmembrane helix</keyword>
<comment type="caution">
    <text evidence="2">The sequence shown here is derived from an EMBL/GenBank/DDBJ whole genome shotgun (WGS) entry which is preliminary data.</text>
</comment>
<dbReference type="OrthoDB" id="9791851at2"/>
<organism evidence="2 3">
    <name type="scientific">Lysobacter daejeonensis GH1-9</name>
    <dbReference type="NCBI Taxonomy" id="1385517"/>
    <lineage>
        <taxon>Bacteria</taxon>
        <taxon>Pseudomonadati</taxon>
        <taxon>Pseudomonadota</taxon>
        <taxon>Gammaproteobacteria</taxon>
        <taxon>Lysobacterales</taxon>
        <taxon>Lysobacteraceae</taxon>
        <taxon>Aerolutibacter</taxon>
    </lineage>
</organism>
<sequence length="440" mass="47356">MRFWIKLVFVFAMTLAILVPLALIDGVIDDRQRNRAEAVEQISATFADAQVFGGPVLVVPYTESVEVDVAAAEGGTRKVRRDEQRQWVFFPDALEVGGPIKPSTRRLGLHAVRVYEWAGRADARFAVDIPATSDPLANRRIGRPWLSYGVADVRGLVGAPRLSINGAPVAVLQGQGARDEAGVHTRLSAPLPGSRMQLSTRLDLVLGGTESLSLVPMGQQNRFALASSWPHPRLAGKFPARQPRIGADGFSARWEISALAADAQRQYLGGRGLVSGVDAVSVSLVDPVNAYTQADRAIKYGILFVLLTFVGFFMLELLLQLRIHPIQYGLVGLALSIFFLLLVSLSEHIAFGLAYALASTACVALIGYYLCHVLGSVLRGVGFAMMLGALYAALYGLLISEDNALLMGSLLLFVILAAIMTATRKVDWYRAGATAPLAAG</sequence>
<accession>A0A0A0F231</accession>
<reference evidence="2 3" key="1">
    <citation type="submission" date="2013-08" db="EMBL/GenBank/DDBJ databases">
        <title>Genome sequencing of Lysobacter.</title>
        <authorList>
            <person name="Zhang S."/>
            <person name="Wang G."/>
        </authorList>
    </citation>
    <scope>NUCLEOTIDE SEQUENCE [LARGE SCALE GENOMIC DNA]</scope>
    <source>
        <strain evidence="2 3">GH1-9</strain>
    </source>
</reference>
<dbReference type="NCBIfam" id="NF008712">
    <property type="entry name" value="PRK11715.1-1"/>
    <property type="match status" value="1"/>
</dbReference>
<feature type="transmembrane region" description="Helical" evidence="1">
    <location>
        <begin position="377"/>
        <end position="398"/>
    </location>
</feature>
<keyword evidence="3" id="KW-1185">Reference proteome</keyword>
<dbReference type="Proteomes" id="UP000029998">
    <property type="component" value="Unassembled WGS sequence"/>
</dbReference>